<dbReference type="PANTHER" id="PTHR43280">
    <property type="entry name" value="ARAC-FAMILY TRANSCRIPTIONAL REGULATOR"/>
    <property type="match status" value="1"/>
</dbReference>
<keyword evidence="2" id="KW-0238">DNA-binding</keyword>
<name>A0A3M0ADQ3_9GAMM</name>
<feature type="domain" description="HTH araC/xylS-type" evidence="5">
    <location>
        <begin position="269"/>
        <end position="374"/>
    </location>
</feature>
<sequence>MGINIVPTVIYASMMGMTCFALIDVLSRKRQQQSIYLGVLLLLLLAHILGELFIYSGAYQYAPALAGMQLPLRMLLGPALYFYAIATMSPDRQVNGRAYLLALTGPLLVIVGMLPFALGISSADKLALANPATRDPELWQIAFMTCLFATIAFILFTAAYLVVTFRLHARHRRQLMERFSTIEKRSMDWFRVLLVLWGAVWGLFALDFMMGFLGVRWFGSGVVLPLFEMSVLMVFTHFALKQPILEESDKAEPQRKPAKTYALATEQLQQIANKLSQAMKQDALYLEEDLSLKRLSDAISVSENQISETLSQFLNTNFFHYVNSFRVEQAKSLLLSTKNQVTSIAYEVGFNSKSTFNTAFKKSTGFTPTGYRKHQTVQSSDNFIH</sequence>
<dbReference type="GO" id="GO:0003700">
    <property type="term" value="F:DNA-binding transcription factor activity"/>
    <property type="evidence" value="ECO:0007669"/>
    <property type="project" value="InterPro"/>
</dbReference>
<feature type="transmembrane region" description="Helical" evidence="4">
    <location>
        <begin position="35"/>
        <end position="55"/>
    </location>
</feature>
<comment type="caution">
    <text evidence="6">The sequence shown here is derived from an EMBL/GenBank/DDBJ whole genome shotgun (WGS) entry which is preliminary data.</text>
</comment>
<proteinExistence type="predicted"/>
<dbReference type="InterPro" id="IPR018062">
    <property type="entry name" value="HTH_AraC-typ_CS"/>
</dbReference>
<dbReference type="SMART" id="SM00342">
    <property type="entry name" value="HTH_ARAC"/>
    <property type="match status" value="1"/>
</dbReference>
<feature type="transmembrane region" description="Helical" evidence="4">
    <location>
        <begin position="189"/>
        <end position="211"/>
    </location>
</feature>
<dbReference type="Pfam" id="PF12833">
    <property type="entry name" value="HTH_18"/>
    <property type="match status" value="1"/>
</dbReference>
<dbReference type="InterPro" id="IPR009057">
    <property type="entry name" value="Homeodomain-like_sf"/>
</dbReference>
<feature type="transmembrane region" description="Helical" evidence="4">
    <location>
        <begin position="98"/>
        <end position="118"/>
    </location>
</feature>
<evidence type="ECO:0000256" key="2">
    <source>
        <dbReference type="ARBA" id="ARBA00023125"/>
    </source>
</evidence>
<keyword evidence="3" id="KW-0804">Transcription</keyword>
<keyword evidence="4" id="KW-0812">Transmembrane</keyword>
<dbReference type="GO" id="GO:0043565">
    <property type="term" value="F:sequence-specific DNA binding"/>
    <property type="evidence" value="ECO:0007669"/>
    <property type="project" value="InterPro"/>
</dbReference>
<feature type="transmembrane region" description="Helical" evidence="4">
    <location>
        <begin position="217"/>
        <end position="240"/>
    </location>
</feature>
<evidence type="ECO:0000256" key="4">
    <source>
        <dbReference type="SAM" id="Phobius"/>
    </source>
</evidence>
<evidence type="ECO:0000256" key="1">
    <source>
        <dbReference type="ARBA" id="ARBA00023015"/>
    </source>
</evidence>
<reference evidence="6 7" key="1">
    <citation type="submission" date="2018-10" db="EMBL/GenBank/DDBJ databases">
        <title>Genomic Encyclopedia of Type Strains, Phase IV (KMG-IV): sequencing the most valuable type-strain genomes for metagenomic binning, comparative biology and taxonomic classification.</title>
        <authorList>
            <person name="Goeker M."/>
        </authorList>
    </citation>
    <scope>NUCLEOTIDE SEQUENCE [LARGE SCALE GENOMIC DNA]</scope>
    <source>
        <strain evidence="6 7">DSM 25080</strain>
    </source>
</reference>
<dbReference type="AlphaFoldDB" id="A0A3M0ADQ3"/>
<dbReference type="InterPro" id="IPR018060">
    <property type="entry name" value="HTH_AraC"/>
</dbReference>
<evidence type="ECO:0000256" key="3">
    <source>
        <dbReference type="ARBA" id="ARBA00023163"/>
    </source>
</evidence>
<accession>A0A3M0ADQ3</accession>
<keyword evidence="4" id="KW-1133">Transmembrane helix</keyword>
<organism evidence="6 7">
    <name type="scientific">Umboniibacter marinipuniceus</name>
    <dbReference type="NCBI Taxonomy" id="569599"/>
    <lineage>
        <taxon>Bacteria</taxon>
        <taxon>Pseudomonadati</taxon>
        <taxon>Pseudomonadota</taxon>
        <taxon>Gammaproteobacteria</taxon>
        <taxon>Cellvibrionales</taxon>
        <taxon>Cellvibrionaceae</taxon>
        <taxon>Umboniibacter</taxon>
    </lineage>
</organism>
<feature type="transmembrane region" description="Helical" evidence="4">
    <location>
        <begin position="6"/>
        <end position="23"/>
    </location>
</feature>
<evidence type="ECO:0000313" key="6">
    <source>
        <dbReference type="EMBL" id="RMA82666.1"/>
    </source>
</evidence>
<dbReference type="Gene3D" id="1.10.10.60">
    <property type="entry name" value="Homeodomain-like"/>
    <property type="match status" value="1"/>
</dbReference>
<gene>
    <name evidence="6" type="ORF">DFR27_0618</name>
</gene>
<feature type="transmembrane region" description="Helical" evidence="4">
    <location>
        <begin position="61"/>
        <end position="86"/>
    </location>
</feature>
<dbReference type="SUPFAM" id="SSF46689">
    <property type="entry name" value="Homeodomain-like"/>
    <property type="match status" value="1"/>
</dbReference>
<feature type="transmembrane region" description="Helical" evidence="4">
    <location>
        <begin position="138"/>
        <end position="168"/>
    </location>
</feature>
<dbReference type="PRINTS" id="PR00032">
    <property type="entry name" value="HTHARAC"/>
</dbReference>
<keyword evidence="1" id="KW-0805">Transcription regulation</keyword>
<keyword evidence="4" id="KW-0472">Membrane</keyword>
<dbReference type="PROSITE" id="PS01124">
    <property type="entry name" value="HTH_ARAC_FAMILY_2"/>
    <property type="match status" value="1"/>
</dbReference>
<dbReference type="PANTHER" id="PTHR43280:SF2">
    <property type="entry name" value="HTH-TYPE TRANSCRIPTIONAL REGULATOR EXSA"/>
    <property type="match status" value="1"/>
</dbReference>
<evidence type="ECO:0000313" key="7">
    <source>
        <dbReference type="Proteomes" id="UP000267187"/>
    </source>
</evidence>
<dbReference type="InterPro" id="IPR020449">
    <property type="entry name" value="Tscrpt_reg_AraC-type_HTH"/>
</dbReference>
<evidence type="ECO:0000259" key="5">
    <source>
        <dbReference type="PROSITE" id="PS01124"/>
    </source>
</evidence>
<keyword evidence="7" id="KW-1185">Reference proteome</keyword>
<dbReference type="RefSeq" id="WP_245962590.1">
    <property type="nucleotide sequence ID" value="NZ_REFJ01000001.1"/>
</dbReference>
<dbReference type="EMBL" id="REFJ01000001">
    <property type="protein sequence ID" value="RMA82666.1"/>
    <property type="molecule type" value="Genomic_DNA"/>
</dbReference>
<dbReference type="Proteomes" id="UP000267187">
    <property type="component" value="Unassembled WGS sequence"/>
</dbReference>
<protein>
    <submittedName>
        <fullName evidence="6">AraC family transcriptional regulator</fullName>
    </submittedName>
</protein>
<dbReference type="PROSITE" id="PS00041">
    <property type="entry name" value="HTH_ARAC_FAMILY_1"/>
    <property type="match status" value="1"/>
</dbReference>